<sequence length="110" mass="12653">MSTGLRRGGKEKNNFTGNNFSCTNNFRSRNHRRRCNAFHFGLDVVGCRTCTADLLCCARCPRTPRRLVADVCHRSDTSCAREIRFTNGFYFLRVRALPYTHTHTHTRIGV</sequence>
<evidence type="ECO:0000313" key="1">
    <source>
        <dbReference type="EMBL" id="MBY79148.1"/>
    </source>
</evidence>
<accession>A0A2S2QN62</accession>
<organism evidence="1">
    <name type="scientific">Sipha flava</name>
    <name type="common">yellow sugarcane aphid</name>
    <dbReference type="NCBI Taxonomy" id="143950"/>
    <lineage>
        <taxon>Eukaryota</taxon>
        <taxon>Metazoa</taxon>
        <taxon>Ecdysozoa</taxon>
        <taxon>Arthropoda</taxon>
        <taxon>Hexapoda</taxon>
        <taxon>Insecta</taxon>
        <taxon>Pterygota</taxon>
        <taxon>Neoptera</taxon>
        <taxon>Paraneoptera</taxon>
        <taxon>Hemiptera</taxon>
        <taxon>Sternorrhyncha</taxon>
        <taxon>Aphidomorpha</taxon>
        <taxon>Aphidoidea</taxon>
        <taxon>Aphididae</taxon>
        <taxon>Sipha</taxon>
    </lineage>
</organism>
<name>A0A2S2QN62_9HEMI</name>
<dbReference type="EMBL" id="GGMS01009945">
    <property type="protein sequence ID" value="MBY79148.1"/>
    <property type="molecule type" value="Transcribed_RNA"/>
</dbReference>
<proteinExistence type="predicted"/>
<protein>
    <submittedName>
        <fullName evidence="1">Uncharacterized protein</fullName>
    </submittedName>
</protein>
<reference evidence="1" key="1">
    <citation type="submission" date="2018-04" db="EMBL/GenBank/DDBJ databases">
        <title>Transcriptome assembly of Sipha flava.</title>
        <authorList>
            <person name="Scully E.D."/>
            <person name="Geib S.M."/>
            <person name="Palmer N.A."/>
            <person name="Koch K."/>
            <person name="Bradshaw J."/>
            <person name="Heng-Moss T."/>
            <person name="Sarath G."/>
        </authorList>
    </citation>
    <scope>NUCLEOTIDE SEQUENCE</scope>
</reference>
<gene>
    <name evidence="1" type="ORF">g.136077</name>
</gene>
<dbReference type="AlphaFoldDB" id="A0A2S2QN62"/>